<evidence type="ECO:0000256" key="3">
    <source>
        <dbReference type="ARBA" id="ARBA00022833"/>
    </source>
</evidence>
<keyword evidence="2" id="KW-0863">Zinc-finger</keyword>
<dbReference type="PROSITE" id="PS51292">
    <property type="entry name" value="ZF_RING_CH"/>
    <property type="match status" value="1"/>
</dbReference>
<feature type="transmembrane region" description="Helical" evidence="4">
    <location>
        <begin position="93"/>
        <end position="114"/>
    </location>
</feature>
<keyword evidence="4" id="KW-1133">Transmembrane helix</keyword>
<protein>
    <submittedName>
        <fullName evidence="6">E3 ubiquitin-protein ligase march2</fullName>
    </submittedName>
</protein>
<keyword evidence="7" id="KW-1185">Reference proteome</keyword>
<accession>A0A0J7KUB9</accession>
<evidence type="ECO:0000259" key="5">
    <source>
        <dbReference type="PROSITE" id="PS51292"/>
    </source>
</evidence>
<dbReference type="GO" id="GO:0008270">
    <property type="term" value="F:zinc ion binding"/>
    <property type="evidence" value="ECO:0007669"/>
    <property type="project" value="UniProtKB-KW"/>
</dbReference>
<proteinExistence type="predicted"/>
<dbReference type="PaxDb" id="67767-A0A0J7KUB9"/>
<feature type="transmembrane region" description="Helical" evidence="4">
    <location>
        <begin position="191"/>
        <end position="210"/>
    </location>
</feature>
<feature type="domain" description="RING-CH-type" evidence="5">
    <location>
        <begin position="297"/>
        <end position="363"/>
    </location>
</feature>
<evidence type="ECO:0000256" key="2">
    <source>
        <dbReference type="ARBA" id="ARBA00022771"/>
    </source>
</evidence>
<evidence type="ECO:0000313" key="7">
    <source>
        <dbReference type="Proteomes" id="UP000036403"/>
    </source>
</evidence>
<dbReference type="InterPro" id="IPR011016">
    <property type="entry name" value="Znf_RING-CH"/>
</dbReference>
<evidence type="ECO:0000256" key="4">
    <source>
        <dbReference type="SAM" id="Phobius"/>
    </source>
</evidence>
<feature type="transmembrane region" description="Helical" evidence="4">
    <location>
        <begin position="379"/>
        <end position="400"/>
    </location>
</feature>
<feature type="transmembrane region" description="Helical" evidence="4">
    <location>
        <begin position="406"/>
        <end position="429"/>
    </location>
</feature>
<dbReference type="STRING" id="67767.A0A0J7KUB9"/>
<comment type="caution">
    <text evidence="6">The sequence shown here is derived from an EMBL/GenBank/DDBJ whole genome shotgun (WGS) entry which is preliminary data.</text>
</comment>
<gene>
    <name evidence="6" type="ORF">RF55_6023</name>
</gene>
<dbReference type="PANTHER" id="PTHR20893">
    <property type="entry name" value="LD08641P"/>
    <property type="match status" value="1"/>
</dbReference>
<keyword evidence="3" id="KW-0862">Zinc</keyword>
<keyword evidence="4" id="KW-0472">Membrane</keyword>
<dbReference type="PANTHER" id="PTHR20893:SF2">
    <property type="entry name" value="LD08641P"/>
    <property type="match status" value="1"/>
</dbReference>
<organism evidence="6 7">
    <name type="scientific">Lasius niger</name>
    <name type="common">Black garden ant</name>
    <dbReference type="NCBI Taxonomy" id="67767"/>
    <lineage>
        <taxon>Eukaryota</taxon>
        <taxon>Metazoa</taxon>
        <taxon>Ecdysozoa</taxon>
        <taxon>Arthropoda</taxon>
        <taxon>Hexapoda</taxon>
        <taxon>Insecta</taxon>
        <taxon>Pterygota</taxon>
        <taxon>Neoptera</taxon>
        <taxon>Endopterygota</taxon>
        <taxon>Hymenoptera</taxon>
        <taxon>Apocrita</taxon>
        <taxon>Aculeata</taxon>
        <taxon>Formicoidea</taxon>
        <taxon>Formicidae</taxon>
        <taxon>Formicinae</taxon>
        <taxon>Lasius</taxon>
        <taxon>Lasius</taxon>
    </lineage>
</organism>
<keyword evidence="4" id="KW-0812">Transmembrane</keyword>
<feature type="transmembrane region" description="Helical" evidence="4">
    <location>
        <begin position="61"/>
        <end position="81"/>
    </location>
</feature>
<dbReference type="EMBL" id="LBMM01003176">
    <property type="protein sequence ID" value="KMQ93849.1"/>
    <property type="molecule type" value="Genomic_DNA"/>
</dbReference>
<dbReference type="Pfam" id="PF12906">
    <property type="entry name" value="RINGv"/>
    <property type="match status" value="1"/>
</dbReference>
<dbReference type="SUPFAM" id="SSF57850">
    <property type="entry name" value="RING/U-box"/>
    <property type="match status" value="1"/>
</dbReference>
<evidence type="ECO:0000313" key="6">
    <source>
        <dbReference type="EMBL" id="KMQ93849.1"/>
    </source>
</evidence>
<dbReference type="AlphaFoldDB" id="A0A0J7KUB9"/>
<evidence type="ECO:0000256" key="1">
    <source>
        <dbReference type="ARBA" id="ARBA00022723"/>
    </source>
</evidence>
<dbReference type="SMART" id="SM00744">
    <property type="entry name" value="RINGv"/>
    <property type="match status" value="1"/>
</dbReference>
<reference evidence="6 7" key="1">
    <citation type="submission" date="2015-04" db="EMBL/GenBank/DDBJ databases">
        <title>Lasius niger genome sequencing.</title>
        <authorList>
            <person name="Konorov E.A."/>
            <person name="Nikitin M.A."/>
            <person name="Kirill M.V."/>
            <person name="Chang P."/>
        </authorList>
    </citation>
    <scope>NUCLEOTIDE SEQUENCE [LARGE SCALE GENOMIC DNA]</scope>
    <source>
        <tissue evidence="6">Whole</tissue>
    </source>
</reference>
<sequence length="455" mass="51596">MEQMIALSTQNPLSILVKFGMMAWNNSCGIENCSGHGECHNGTCLCETAFKEGWSRSLLSAYYPLLLSGSSLIVCFWAEVFHLRDIRWDKPQFLSKSFLAFVVFNIMTYSLLLAEFIMAQTYSQEDQVRGGFLNEYRVASIATNKRTADETKIHAEDQVTAKLFDPVPSTSAAEPLHMQQVNTSQLHQSRFGLLSQAFMLFIIVGFLFSETLSEFWKTKVPLYSRNWHDVVFRVIEVGVALWFPCVLWNCMSPEQLWILNPKRILKRLDLDQGKHIKEIELQEKSASQDTAFLSTDATSINSKDCWICYDSDRQDAGPLIQPCHCRGDVSAVHHDCLRRWLVESSVNADSLICKVCNTKYNVEHASRLDWQNSLTPRHCLQTIAIVTTMCASSAAAWVVIQLVEGPIIRMLAAGTALLIMYVCISYSLAKNVSLNRDLIVSRDYQELVFDDPSKR</sequence>
<dbReference type="InterPro" id="IPR013083">
    <property type="entry name" value="Znf_RING/FYVE/PHD"/>
</dbReference>
<name>A0A0J7KUB9_LASNI</name>
<dbReference type="Gene3D" id="3.30.40.10">
    <property type="entry name" value="Zinc/RING finger domain, C3HC4 (zinc finger)"/>
    <property type="match status" value="1"/>
</dbReference>
<feature type="transmembrane region" description="Helical" evidence="4">
    <location>
        <begin position="230"/>
        <end position="250"/>
    </location>
</feature>
<dbReference type="OrthoDB" id="2154780at2759"/>
<dbReference type="Proteomes" id="UP000036403">
    <property type="component" value="Unassembled WGS sequence"/>
</dbReference>
<keyword evidence="1" id="KW-0479">Metal-binding</keyword>
<dbReference type="CDD" id="cd16495">
    <property type="entry name" value="RING_CH-C4HC3_MARCH"/>
    <property type="match status" value="1"/>
</dbReference>